<reference evidence="1" key="2">
    <citation type="journal article" date="2023" name="IMA Fungus">
        <title>Comparative genomic study of the Penicillium genus elucidates a diverse pangenome and 15 lateral gene transfer events.</title>
        <authorList>
            <person name="Petersen C."/>
            <person name="Sorensen T."/>
            <person name="Nielsen M.R."/>
            <person name="Sondergaard T.E."/>
            <person name="Sorensen J.L."/>
            <person name="Fitzpatrick D.A."/>
            <person name="Frisvad J.C."/>
            <person name="Nielsen K.L."/>
        </authorList>
    </citation>
    <scope>NUCLEOTIDE SEQUENCE</scope>
    <source>
        <strain evidence="1">IBT 21917</strain>
    </source>
</reference>
<protein>
    <submittedName>
        <fullName evidence="1">RNA recognition motif domain protein</fullName>
    </submittedName>
</protein>
<organism evidence="1 2">
    <name type="scientific">Penicillium capsulatum</name>
    <dbReference type="NCBI Taxonomy" id="69766"/>
    <lineage>
        <taxon>Eukaryota</taxon>
        <taxon>Fungi</taxon>
        <taxon>Dikarya</taxon>
        <taxon>Ascomycota</taxon>
        <taxon>Pezizomycotina</taxon>
        <taxon>Eurotiomycetes</taxon>
        <taxon>Eurotiomycetidae</taxon>
        <taxon>Eurotiales</taxon>
        <taxon>Aspergillaceae</taxon>
        <taxon>Penicillium</taxon>
    </lineage>
</organism>
<dbReference type="EMBL" id="JAPQKO010000001">
    <property type="protein sequence ID" value="KAJ5183154.1"/>
    <property type="molecule type" value="Genomic_DNA"/>
</dbReference>
<proteinExistence type="predicted"/>
<name>A0A9W9ISF8_9EURO</name>
<reference evidence="1" key="1">
    <citation type="submission" date="2022-11" db="EMBL/GenBank/DDBJ databases">
        <authorList>
            <person name="Petersen C."/>
        </authorList>
    </citation>
    <scope>NUCLEOTIDE SEQUENCE</scope>
    <source>
        <strain evidence="1">IBT 21917</strain>
    </source>
</reference>
<gene>
    <name evidence="1" type="ORF">N7492_000770</name>
</gene>
<dbReference type="Proteomes" id="UP001146351">
    <property type="component" value="Unassembled WGS sequence"/>
</dbReference>
<evidence type="ECO:0000313" key="1">
    <source>
        <dbReference type="EMBL" id="KAJ5183154.1"/>
    </source>
</evidence>
<dbReference type="OrthoDB" id="272703at2759"/>
<dbReference type="AlphaFoldDB" id="A0A9W9ISF8"/>
<accession>A0A9W9ISF8</accession>
<sequence>MPCRKPGGSTSMRASLPYLAQTFHVEQVLAAQGFDAIDRIHVSVDPVSARNPGYHFVDFRDRATAEHALTSLRPALDGWLLKRWGDWHSHSRDDARPVTPIDSRGLESGPHGALNHFNDIIDHYTGRRLYVGGLGQMINQAQHNIEIALLFADFTPTAIGKRITPHKVLSSFTAITTTALWTLRPKRRRLRRGMHSLVDELKEEISK</sequence>
<evidence type="ECO:0000313" key="2">
    <source>
        <dbReference type="Proteomes" id="UP001146351"/>
    </source>
</evidence>
<keyword evidence="2" id="KW-1185">Reference proteome</keyword>
<comment type="caution">
    <text evidence="1">The sequence shown here is derived from an EMBL/GenBank/DDBJ whole genome shotgun (WGS) entry which is preliminary data.</text>
</comment>